<proteinExistence type="predicted"/>
<dbReference type="SUPFAM" id="SSF88723">
    <property type="entry name" value="PIN domain-like"/>
    <property type="match status" value="1"/>
</dbReference>
<dbReference type="Pfam" id="PF13470">
    <property type="entry name" value="PIN_3"/>
    <property type="match status" value="1"/>
</dbReference>
<protein>
    <submittedName>
        <fullName evidence="2">Putative toxin-antitoxin system toxin component, PIN family</fullName>
    </submittedName>
</protein>
<evidence type="ECO:0000259" key="1">
    <source>
        <dbReference type="SMART" id="SM00670"/>
    </source>
</evidence>
<feature type="domain" description="PIN" evidence="1">
    <location>
        <begin position="2"/>
        <end position="113"/>
    </location>
</feature>
<dbReference type="InterPro" id="IPR002716">
    <property type="entry name" value="PIN_dom"/>
</dbReference>
<dbReference type="EMBL" id="MNXQ01000025">
    <property type="protein sequence ID" value="OIP03742.1"/>
    <property type="molecule type" value="Genomic_DNA"/>
</dbReference>
<gene>
    <name evidence="2" type="ORF">AUK18_01245</name>
</gene>
<comment type="caution">
    <text evidence="2">The sequence shown here is derived from an EMBL/GenBank/DDBJ whole genome shotgun (WGS) entry which is preliminary data.</text>
</comment>
<dbReference type="AlphaFoldDB" id="A0A1J5BA29"/>
<dbReference type="InterPro" id="IPR029060">
    <property type="entry name" value="PIN-like_dom_sf"/>
</dbReference>
<evidence type="ECO:0000313" key="2">
    <source>
        <dbReference type="EMBL" id="OIP03742.1"/>
    </source>
</evidence>
<dbReference type="Gene3D" id="3.40.50.1010">
    <property type="entry name" value="5'-nuclease"/>
    <property type="match status" value="1"/>
</dbReference>
<dbReference type="Proteomes" id="UP000183605">
    <property type="component" value="Unassembled WGS sequence"/>
</dbReference>
<dbReference type="InterPro" id="IPR002850">
    <property type="entry name" value="PIN_toxin-like"/>
</dbReference>
<sequence>MLKLVLDTNVIISAINFDAKPELIVRLITSKRAKGYISRFIIAEVCSTLRNKFKFSPEKIDRAENILLNNFVLIEPEIIINIIKNCSADNKILACALAAKADYLISGDKKHILLLKKIKNIPILSPEQFLRLLAYKDVP</sequence>
<accession>A0A1J5BA29</accession>
<dbReference type="PANTHER" id="PTHR34610">
    <property type="entry name" value="SSL7007 PROTEIN"/>
    <property type="match status" value="1"/>
</dbReference>
<organism evidence="2 3">
    <name type="scientific">Candidatus Beckwithbacteria bacterium CG2_30_44_31</name>
    <dbReference type="NCBI Taxonomy" id="1805035"/>
    <lineage>
        <taxon>Bacteria</taxon>
        <taxon>Candidatus Beckwithiibacteriota</taxon>
    </lineage>
</organism>
<dbReference type="PANTHER" id="PTHR34610:SF3">
    <property type="entry name" value="SSL7007 PROTEIN"/>
    <property type="match status" value="1"/>
</dbReference>
<name>A0A1J5BA29_9BACT</name>
<evidence type="ECO:0000313" key="3">
    <source>
        <dbReference type="Proteomes" id="UP000183605"/>
    </source>
</evidence>
<dbReference type="NCBIfam" id="TIGR00305">
    <property type="entry name" value="putative toxin-antitoxin system toxin component, PIN family"/>
    <property type="match status" value="1"/>
</dbReference>
<reference evidence="2 3" key="1">
    <citation type="journal article" date="2016" name="Environ. Microbiol.">
        <title>Genomic resolution of a cold subsurface aquifer community provides metabolic insights for novel microbes adapted to high CO concentrations.</title>
        <authorList>
            <person name="Probst A.J."/>
            <person name="Castelle C.J."/>
            <person name="Singh A."/>
            <person name="Brown C.T."/>
            <person name="Anantharaman K."/>
            <person name="Sharon I."/>
            <person name="Hug L.A."/>
            <person name="Burstein D."/>
            <person name="Emerson J.B."/>
            <person name="Thomas B.C."/>
            <person name="Banfield J.F."/>
        </authorList>
    </citation>
    <scope>NUCLEOTIDE SEQUENCE [LARGE SCALE GENOMIC DNA]</scope>
    <source>
        <strain evidence="2">CG2_30_44_31</strain>
    </source>
</reference>
<dbReference type="SMART" id="SM00670">
    <property type="entry name" value="PINc"/>
    <property type="match status" value="1"/>
</dbReference>